<dbReference type="EMBL" id="CP001878">
    <property type="protein sequence ID" value="ADC51317.1"/>
    <property type="molecule type" value="Genomic_DNA"/>
</dbReference>
<dbReference type="Gene3D" id="3.40.50.150">
    <property type="entry name" value="Vaccinia Virus protein VP39"/>
    <property type="match status" value="1"/>
</dbReference>
<dbReference type="PANTHER" id="PTHR43861:SF1">
    <property type="entry name" value="TRANS-ACONITATE 2-METHYLTRANSFERASE"/>
    <property type="match status" value="1"/>
</dbReference>
<keyword evidence="2" id="KW-0808">Transferase</keyword>
<evidence type="ECO:0000313" key="4">
    <source>
        <dbReference type="EMBL" id="ADC51317.1"/>
    </source>
</evidence>
<name>D3FQ24_ALKPO</name>
<dbReference type="CDD" id="cd02440">
    <property type="entry name" value="AdoMet_MTases"/>
    <property type="match status" value="1"/>
</dbReference>
<dbReference type="PANTHER" id="PTHR43861">
    <property type="entry name" value="TRANS-ACONITATE 2-METHYLTRANSFERASE-RELATED"/>
    <property type="match status" value="1"/>
</dbReference>
<dbReference type="SUPFAM" id="SSF53335">
    <property type="entry name" value="S-adenosyl-L-methionine-dependent methyltransferases"/>
    <property type="match status" value="1"/>
</dbReference>
<keyword evidence="5" id="KW-1185">Reference proteome</keyword>
<dbReference type="Proteomes" id="UP000001544">
    <property type="component" value="Chromosome"/>
</dbReference>
<keyword evidence="1 4" id="KW-0489">Methyltransferase</keyword>
<dbReference type="Pfam" id="PF13649">
    <property type="entry name" value="Methyltransf_25"/>
    <property type="match status" value="1"/>
</dbReference>
<organism evidence="4 5">
    <name type="scientific">Alkalihalophilus pseudofirmus (strain ATCC BAA-2126 / JCM 17055 / OF4)</name>
    <name type="common">Bacillus pseudofirmus</name>
    <dbReference type="NCBI Taxonomy" id="398511"/>
    <lineage>
        <taxon>Bacteria</taxon>
        <taxon>Bacillati</taxon>
        <taxon>Bacillota</taxon>
        <taxon>Bacilli</taxon>
        <taxon>Bacillales</taxon>
        <taxon>Bacillaceae</taxon>
        <taxon>Alkalihalophilus</taxon>
    </lineage>
</organism>
<dbReference type="GO" id="GO:0008168">
    <property type="term" value="F:methyltransferase activity"/>
    <property type="evidence" value="ECO:0007669"/>
    <property type="project" value="UniProtKB-KW"/>
</dbReference>
<evidence type="ECO:0000256" key="2">
    <source>
        <dbReference type="ARBA" id="ARBA00022679"/>
    </source>
</evidence>
<dbReference type="eggNOG" id="COG2226">
    <property type="taxonomic scope" value="Bacteria"/>
</dbReference>
<dbReference type="KEGG" id="bpf:BpOF4_16360"/>
<evidence type="ECO:0000256" key="1">
    <source>
        <dbReference type="ARBA" id="ARBA00022603"/>
    </source>
</evidence>
<reference evidence="4 5" key="1">
    <citation type="journal article" date="2011" name="Environ. Microbiol.">
        <title>Genome of alkaliphilic Bacillus pseudofirmus OF4 reveals adaptations that support the ability to grow in an external pH range from 7.5 to 11.4.</title>
        <authorList>
            <person name="Janto B."/>
            <person name="Ahmed A."/>
            <person name="Ito M."/>
            <person name="Liu J."/>
            <person name="Hicks D.B."/>
            <person name="Pagni S."/>
            <person name="Fackelmayer O.J."/>
            <person name="Smith T.A."/>
            <person name="Earl J."/>
            <person name="Elbourne L.D."/>
            <person name="Hassan K."/>
            <person name="Paulsen I.T."/>
            <person name="Kolsto A.B."/>
            <person name="Tourasse N.J."/>
            <person name="Ehrlich G.D."/>
            <person name="Boissy R."/>
            <person name="Ivey D.M."/>
            <person name="Li G."/>
            <person name="Xue Y."/>
            <person name="Ma Y."/>
            <person name="Hu F.Z."/>
            <person name="Krulwich T.A."/>
        </authorList>
    </citation>
    <scope>NUCLEOTIDE SEQUENCE [LARGE SCALE GENOMIC DNA]</scope>
    <source>
        <strain evidence="5">ATCC BAA-2126 / JCM 17055 / OF4</strain>
    </source>
</reference>
<sequence length="243" mass="28020">MNIYENLAWIEPIIAPPEEYAEEVERYVKVLKDHAARELKTMLHLGCGAGGHDSQFKKHFEVTGVDISEEMLNVAKENNPEITYLHGDMRTVDLNRQFDIVAIPDSIMYMNTVEDLHAAIQTASKHVKPGGLMFFIIHTKEDFQNNNFSYTAEKEDIHVTILENNHINSDNTYEATMIYLLRENGKLSIHHDVHLLGLFSHKTWVDTLATYTKETRFVDMNDLYDANLLEEGEYKLKMVISKC</sequence>
<dbReference type="STRING" id="398511.BpOF4_16360"/>
<protein>
    <submittedName>
        <fullName evidence="4">Methyltransferase type 11</fullName>
    </submittedName>
</protein>
<dbReference type="HOGENOM" id="CLU_069129_2_1_9"/>
<dbReference type="AlphaFoldDB" id="D3FQ24"/>
<dbReference type="Gene3D" id="2.20.130.10">
    <property type="entry name" value="CAC2371-like domains"/>
    <property type="match status" value="1"/>
</dbReference>
<feature type="domain" description="Methyltransferase" evidence="3">
    <location>
        <begin position="43"/>
        <end position="131"/>
    </location>
</feature>
<dbReference type="RefSeq" id="WP_012958679.1">
    <property type="nucleotide sequence ID" value="NC_013791.2"/>
</dbReference>
<proteinExistence type="predicted"/>
<evidence type="ECO:0000313" key="5">
    <source>
        <dbReference type="Proteomes" id="UP000001544"/>
    </source>
</evidence>
<evidence type="ECO:0000259" key="3">
    <source>
        <dbReference type="Pfam" id="PF13649"/>
    </source>
</evidence>
<accession>D3FQ24</accession>
<dbReference type="InterPro" id="IPR041698">
    <property type="entry name" value="Methyltransf_25"/>
</dbReference>
<gene>
    <name evidence="4" type="ordered locus">BpOF4_16360</name>
</gene>
<dbReference type="GO" id="GO:0032259">
    <property type="term" value="P:methylation"/>
    <property type="evidence" value="ECO:0007669"/>
    <property type="project" value="UniProtKB-KW"/>
</dbReference>
<dbReference type="InterPro" id="IPR029063">
    <property type="entry name" value="SAM-dependent_MTases_sf"/>
</dbReference>